<dbReference type="OrthoDB" id="5783872at2"/>
<evidence type="ECO:0000259" key="2">
    <source>
        <dbReference type="Pfam" id="PF03625"/>
    </source>
</evidence>
<dbReference type="AlphaFoldDB" id="A0A073IXA6"/>
<dbReference type="Pfam" id="PF03625">
    <property type="entry name" value="DUF302"/>
    <property type="match status" value="1"/>
</dbReference>
<dbReference type="GeneID" id="68868615"/>
<dbReference type="PANTHER" id="PTHR38342:SF2">
    <property type="entry name" value="INNER MEMBRANE OR EXPORTED"/>
    <property type="match status" value="1"/>
</dbReference>
<keyword evidence="4" id="KW-1185">Reference proteome</keyword>
<feature type="signal peptide" evidence="1">
    <location>
        <begin position="1"/>
        <end position="16"/>
    </location>
</feature>
<evidence type="ECO:0000256" key="1">
    <source>
        <dbReference type="SAM" id="SignalP"/>
    </source>
</evidence>
<proteinExistence type="predicted"/>
<feature type="chain" id="PRO_5001691915" description="DUF302 domain-containing protein" evidence="1">
    <location>
        <begin position="17"/>
        <end position="151"/>
    </location>
</feature>
<dbReference type="SUPFAM" id="SSF103247">
    <property type="entry name" value="TT1751-like"/>
    <property type="match status" value="1"/>
</dbReference>
<dbReference type="PANTHER" id="PTHR38342">
    <property type="entry name" value="SLR5037 PROTEIN"/>
    <property type="match status" value="1"/>
</dbReference>
<reference evidence="3 4" key="1">
    <citation type="submission" date="2014-01" db="EMBL/GenBank/DDBJ databases">
        <title>Sulfitobacter sp. H3 (MCCC 1A00686) Genome Sequencing.</title>
        <authorList>
            <person name="Lai Q."/>
            <person name="Hong Z."/>
        </authorList>
    </citation>
    <scope>NUCLEOTIDE SEQUENCE [LARGE SCALE GENOMIC DNA]</scope>
    <source>
        <strain evidence="3 4">H3</strain>
    </source>
</reference>
<keyword evidence="1" id="KW-0732">Signal</keyword>
<dbReference type="RefSeq" id="WP_143186703.1">
    <property type="nucleotide sequence ID" value="NZ_CP054599.1"/>
</dbReference>
<evidence type="ECO:0000313" key="3">
    <source>
        <dbReference type="EMBL" id="KEJ94978.1"/>
    </source>
</evidence>
<accession>A0A073IXA6</accession>
<organism evidence="3 4">
    <name type="scientific">Pseudosulfitobacter pseudonitzschiae</name>
    <dbReference type="NCBI Taxonomy" id="1402135"/>
    <lineage>
        <taxon>Bacteria</taxon>
        <taxon>Pseudomonadati</taxon>
        <taxon>Pseudomonadota</taxon>
        <taxon>Alphaproteobacteria</taxon>
        <taxon>Rhodobacterales</taxon>
        <taxon>Roseobacteraceae</taxon>
        <taxon>Pseudosulfitobacter</taxon>
    </lineage>
</organism>
<dbReference type="InterPro" id="IPR035923">
    <property type="entry name" value="TT1751-like_sf"/>
</dbReference>
<comment type="caution">
    <text evidence="3">The sequence shown here is derived from an EMBL/GenBank/DDBJ whole genome shotgun (WGS) entry which is preliminary data.</text>
</comment>
<dbReference type="Proteomes" id="UP000027746">
    <property type="component" value="Unassembled WGS sequence"/>
</dbReference>
<evidence type="ECO:0000313" key="4">
    <source>
        <dbReference type="Proteomes" id="UP000027746"/>
    </source>
</evidence>
<gene>
    <name evidence="3" type="ORF">SUH3_23000</name>
</gene>
<dbReference type="CDD" id="cd14797">
    <property type="entry name" value="DUF302"/>
    <property type="match status" value="1"/>
</dbReference>
<protein>
    <recommendedName>
        <fullName evidence="2">DUF302 domain-containing protein</fullName>
    </recommendedName>
</protein>
<name>A0A073IXA6_9RHOB</name>
<dbReference type="EMBL" id="JAMD01000008">
    <property type="protein sequence ID" value="KEJ94978.1"/>
    <property type="molecule type" value="Genomic_DNA"/>
</dbReference>
<sequence>MRFLIALLMLSLPAFAEVADITPRDGWAVIRTSKPYDQLVADVKTAAKAHQMGIVTEAGPTDAAATRGITIPGNRVIGLFNNALAVQILNIDTHAMIEAPIRVYVTENTDGTATLSYKLPSAIYAPYSNALTPVATELDATFADIAAQAAN</sequence>
<feature type="domain" description="DUF302" evidence="2">
    <location>
        <begin position="64"/>
        <end position="119"/>
    </location>
</feature>
<dbReference type="InterPro" id="IPR005180">
    <property type="entry name" value="DUF302"/>
</dbReference>
<dbReference type="Gene3D" id="3.30.310.70">
    <property type="entry name" value="TT1751-like domain"/>
    <property type="match status" value="1"/>
</dbReference>